<proteinExistence type="predicted"/>
<dbReference type="EMBL" id="DF849963">
    <property type="protein sequence ID" value="GAT60631.1"/>
    <property type="molecule type" value="Genomic_DNA"/>
</dbReference>
<sequence length="76" mass="8684">MQHKINPLSYRLAAAIARKARVDIYARQGRRELVRGKVNREMILLGRLLVEAEETRAHEADATARTEAENTEKETP</sequence>
<keyword evidence="3" id="KW-1185">Reference proteome</keyword>
<evidence type="ECO:0000313" key="2">
    <source>
        <dbReference type="EMBL" id="GAT60631.1"/>
    </source>
</evidence>
<organism evidence="2 3">
    <name type="scientific">Mycena chlorophos</name>
    <name type="common">Agaric fungus</name>
    <name type="synonym">Agaricus chlorophos</name>
    <dbReference type="NCBI Taxonomy" id="658473"/>
    <lineage>
        <taxon>Eukaryota</taxon>
        <taxon>Fungi</taxon>
        <taxon>Dikarya</taxon>
        <taxon>Basidiomycota</taxon>
        <taxon>Agaricomycotina</taxon>
        <taxon>Agaricomycetes</taxon>
        <taxon>Agaricomycetidae</taxon>
        <taxon>Agaricales</taxon>
        <taxon>Marasmiineae</taxon>
        <taxon>Mycenaceae</taxon>
        <taxon>Mycena</taxon>
    </lineage>
</organism>
<accession>A0ABQ0MBE6</accession>
<evidence type="ECO:0000313" key="3">
    <source>
        <dbReference type="Proteomes" id="UP000815677"/>
    </source>
</evidence>
<gene>
    <name evidence="2" type="ORF">MCHLO_16753</name>
</gene>
<reference evidence="2" key="1">
    <citation type="submission" date="2014-09" db="EMBL/GenBank/DDBJ databases">
        <title>Genome sequence of the luminous mushroom Mycena chlorophos for searching fungal bioluminescence genes.</title>
        <authorList>
            <person name="Tanaka Y."/>
            <person name="Kasuga D."/>
            <person name="Oba Y."/>
            <person name="Hase S."/>
            <person name="Sato K."/>
            <person name="Oba Y."/>
            <person name="Sakakibara Y."/>
        </authorList>
    </citation>
    <scope>NUCLEOTIDE SEQUENCE</scope>
</reference>
<name>A0ABQ0MBE6_MYCCL</name>
<protein>
    <submittedName>
        <fullName evidence="2">Uncharacterized protein</fullName>
    </submittedName>
</protein>
<dbReference type="Proteomes" id="UP000815677">
    <property type="component" value="Unassembled WGS sequence"/>
</dbReference>
<evidence type="ECO:0000256" key="1">
    <source>
        <dbReference type="SAM" id="MobiDB-lite"/>
    </source>
</evidence>
<feature type="region of interest" description="Disordered" evidence="1">
    <location>
        <begin position="55"/>
        <end position="76"/>
    </location>
</feature>